<protein>
    <submittedName>
        <fullName evidence="2">Trypsin-like peptidase domain-containing protein</fullName>
    </submittedName>
</protein>
<proteinExistence type="predicted"/>
<dbReference type="InterPro" id="IPR009003">
    <property type="entry name" value="Peptidase_S1_PA"/>
</dbReference>
<sequence length="957" mass="104572">MNHMERVRRVRSMLRQVSPGDDIESLPMPTPEQAAATAPLEAPDAPPGVAGIRLGYDEAIEGVRKLKEQRDAEVSPEELLSVEAIVLAHDRPAVFVRAETYDQVGGVWSALDTSEVRSRINPLLGAIGRIELPNMYTVPYGGTGFLVGPSLLMTNRHVARLFAEGLGSQRLLYRPGDALVDFECEYGSLPENATPFTIEQVLMIHPYWDMALLRVSGLPASYRPLTLSVRAPEEMVGRDMVVVGYPARDPRNDLALQDRIFGRVYDVKRLQPGKLRQRTRIRSFENEVDAMVHDSSTLGGNSGSAVIEVGSGRVVGLHFAGEYLKANYAVPSHELARDRRVLDAGVNFDGKLAVTDLWQGAWDRADGAQAPQRTSGAPQADAAGAGLQSAAPAPVPQPAEGVIQIPVTLRIAFDLGTGEAQGTAPPASPVALAPAHGAPAGRRISMRALQEMVRNPDIDDAALHPYFVFDASVSRPFAPAVIPNPALVDVATPADTVEGAMMMAWGNGLSRLRRQEIFKARMARGDRRPVLVSEGDSWFQFPMLLADVVDKLRDDFNIWSVDAAGDTLQNMVHDNAEYMAALRRNAGKVRAFLFSGGGNDIVGEDARGEAVIGKILKRFEAGRPAAWYLETPAVEQKFRFVEDCLRRVFDNVAREFPHLPIVCHGYDYAIPGGAPGDTRRPGWVAVDKWLARPMREQLGIREHALQEQIVHALIDRLNELQRRLCGNGERTSAYPNAWHVDVRRVVDGRWADELHPTDAGFDAVAGRFASMLRQALGEGGHVRPGSGALERERTPNLDDDAEAALAELPDLAEAGADWRVANSLAALRDKVNRLAPCRSRAADGTIGDASHRTRKSDHNPWVEEGGLGVVTALDITDDPGNGCSAEKLARALQAARDPRVKYVIWNRRIMHSRAIDGAAPWEWRSYGGANPHKAHLHLSVKPDKASYDSGADWQIMV</sequence>
<keyword evidence="3" id="KW-1185">Reference proteome</keyword>
<gene>
    <name evidence="2" type="ORF">ACFPOU_11415</name>
</gene>
<dbReference type="Gene3D" id="3.40.50.1110">
    <property type="entry name" value="SGNH hydrolase"/>
    <property type="match status" value="1"/>
</dbReference>
<dbReference type="SUPFAM" id="SSF52266">
    <property type="entry name" value="SGNH hydrolase"/>
    <property type="match status" value="1"/>
</dbReference>
<organism evidence="2 3">
    <name type="scientific">Massilia jejuensis</name>
    <dbReference type="NCBI Taxonomy" id="648894"/>
    <lineage>
        <taxon>Bacteria</taxon>
        <taxon>Pseudomonadati</taxon>
        <taxon>Pseudomonadota</taxon>
        <taxon>Betaproteobacteria</taxon>
        <taxon>Burkholderiales</taxon>
        <taxon>Oxalobacteraceae</taxon>
        <taxon>Telluria group</taxon>
        <taxon>Massilia</taxon>
    </lineage>
</organism>
<dbReference type="InterPro" id="IPR043504">
    <property type="entry name" value="Peptidase_S1_PA_chymotrypsin"/>
</dbReference>
<dbReference type="InterPro" id="IPR036514">
    <property type="entry name" value="SGNH_hydro_sf"/>
</dbReference>
<accession>A0ABW0PGD8</accession>
<dbReference type="Pfam" id="PF13365">
    <property type="entry name" value="Trypsin_2"/>
    <property type="match status" value="1"/>
</dbReference>
<dbReference type="RefSeq" id="WP_379720929.1">
    <property type="nucleotide sequence ID" value="NZ_JBHSMS010000036.1"/>
</dbReference>
<dbReference type="Proteomes" id="UP001596031">
    <property type="component" value="Unassembled WGS sequence"/>
</dbReference>
<reference evidence="3" key="1">
    <citation type="journal article" date="2019" name="Int. J. Syst. Evol. Microbiol.">
        <title>The Global Catalogue of Microorganisms (GCM) 10K type strain sequencing project: providing services to taxonomists for standard genome sequencing and annotation.</title>
        <authorList>
            <consortium name="The Broad Institute Genomics Platform"/>
            <consortium name="The Broad Institute Genome Sequencing Center for Infectious Disease"/>
            <person name="Wu L."/>
            <person name="Ma J."/>
        </authorList>
    </citation>
    <scope>NUCLEOTIDE SEQUENCE [LARGE SCALE GENOMIC DNA]</scope>
    <source>
        <strain evidence="3">CCUG 38813</strain>
    </source>
</reference>
<dbReference type="SUPFAM" id="SSF50494">
    <property type="entry name" value="Trypsin-like serine proteases"/>
    <property type="match status" value="1"/>
</dbReference>
<evidence type="ECO:0000313" key="3">
    <source>
        <dbReference type="Proteomes" id="UP001596031"/>
    </source>
</evidence>
<name>A0ABW0PGD8_9BURK</name>
<evidence type="ECO:0000256" key="1">
    <source>
        <dbReference type="SAM" id="MobiDB-lite"/>
    </source>
</evidence>
<feature type="region of interest" description="Disordered" evidence="1">
    <location>
        <begin position="366"/>
        <end position="397"/>
    </location>
</feature>
<evidence type="ECO:0000313" key="2">
    <source>
        <dbReference type="EMBL" id="MFC5511731.1"/>
    </source>
</evidence>
<dbReference type="Gene3D" id="2.40.10.10">
    <property type="entry name" value="Trypsin-like serine proteases"/>
    <property type="match status" value="2"/>
</dbReference>
<dbReference type="EMBL" id="JBHSMS010000036">
    <property type="protein sequence ID" value="MFC5511731.1"/>
    <property type="molecule type" value="Genomic_DNA"/>
</dbReference>
<feature type="compositionally biased region" description="Low complexity" evidence="1">
    <location>
        <begin position="379"/>
        <end position="392"/>
    </location>
</feature>
<comment type="caution">
    <text evidence="2">The sequence shown here is derived from an EMBL/GenBank/DDBJ whole genome shotgun (WGS) entry which is preliminary data.</text>
</comment>